<sequence>MERTSSSSSSSSSSFNLNSHQWMYDVFINFRGEDTRKNLVSHLYAALSNAGINTFLDDEKLKKGWEVEPELLRAIQGSQICLVIFSEHYTQSSWCLVELVKIMEHRRSNNNGPVVIPIFYHVDPSVVRRQGGDFGKALEAITKRIQPEKERQELLRTWKRAL</sequence>
<dbReference type="Proteomes" id="UP000236291">
    <property type="component" value="Unassembled WGS sequence"/>
</dbReference>
<dbReference type="InterPro" id="IPR035897">
    <property type="entry name" value="Toll_tir_struct_dom_sf"/>
</dbReference>
<dbReference type="EMBL" id="ASHM01048514">
    <property type="protein sequence ID" value="PNX85337.1"/>
    <property type="molecule type" value="Genomic_DNA"/>
</dbReference>
<dbReference type="AlphaFoldDB" id="A0A2K3M3G1"/>
<feature type="non-terminal residue" evidence="3">
    <location>
        <position position="162"/>
    </location>
</feature>
<name>A0A2K3M3G1_TRIPR</name>
<reference evidence="3 4" key="1">
    <citation type="journal article" date="2014" name="Am. J. Bot.">
        <title>Genome assembly and annotation for red clover (Trifolium pratense; Fabaceae).</title>
        <authorList>
            <person name="Istvanek J."/>
            <person name="Jaros M."/>
            <person name="Krenek A."/>
            <person name="Repkova J."/>
        </authorList>
    </citation>
    <scope>NUCLEOTIDE SEQUENCE [LARGE SCALE GENOMIC DNA]</scope>
    <source>
        <strain evidence="4">cv. Tatra</strain>
        <tissue evidence="3">Young leaves</tissue>
    </source>
</reference>
<dbReference type="Pfam" id="PF01582">
    <property type="entry name" value="TIR"/>
    <property type="match status" value="1"/>
</dbReference>
<reference evidence="3 4" key="2">
    <citation type="journal article" date="2017" name="Front. Plant Sci.">
        <title>Gene Classification and Mining of Molecular Markers Useful in Red Clover (Trifolium pratense) Breeding.</title>
        <authorList>
            <person name="Istvanek J."/>
            <person name="Dluhosova J."/>
            <person name="Dluhos P."/>
            <person name="Patkova L."/>
            <person name="Nedelnik J."/>
            <person name="Repkova J."/>
        </authorList>
    </citation>
    <scope>NUCLEOTIDE SEQUENCE [LARGE SCALE GENOMIC DNA]</scope>
    <source>
        <strain evidence="4">cv. Tatra</strain>
        <tissue evidence="3">Young leaves</tissue>
    </source>
</reference>
<dbReference type="FunFam" id="3.40.50.10140:FF:000007">
    <property type="entry name" value="Disease resistance protein (TIR-NBS-LRR class)"/>
    <property type="match status" value="1"/>
</dbReference>
<dbReference type="PANTHER" id="PTHR32009">
    <property type="entry name" value="TMV RESISTANCE PROTEIN N-LIKE"/>
    <property type="match status" value="1"/>
</dbReference>
<keyword evidence="1" id="KW-0520">NAD</keyword>
<dbReference type="PROSITE" id="PS50104">
    <property type="entry name" value="TIR"/>
    <property type="match status" value="1"/>
</dbReference>
<evidence type="ECO:0000259" key="2">
    <source>
        <dbReference type="PROSITE" id="PS50104"/>
    </source>
</evidence>
<dbReference type="SUPFAM" id="SSF52200">
    <property type="entry name" value="Toll/Interleukin receptor TIR domain"/>
    <property type="match status" value="1"/>
</dbReference>
<gene>
    <name evidence="3" type="ORF">L195_g041405</name>
</gene>
<dbReference type="InterPro" id="IPR000157">
    <property type="entry name" value="TIR_dom"/>
</dbReference>
<comment type="caution">
    <text evidence="3">The sequence shown here is derived from an EMBL/GenBank/DDBJ whole genome shotgun (WGS) entry which is preliminary data.</text>
</comment>
<dbReference type="ExpressionAtlas" id="A0A2K3M3G1">
    <property type="expression patterns" value="baseline"/>
</dbReference>
<accession>A0A2K3M3G1</accession>
<feature type="domain" description="TIR" evidence="2">
    <location>
        <begin position="22"/>
        <end position="162"/>
    </location>
</feature>
<proteinExistence type="predicted"/>
<dbReference type="GO" id="GO:0007165">
    <property type="term" value="P:signal transduction"/>
    <property type="evidence" value="ECO:0007669"/>
    <property type="project" value="InterPro"/>
</dbReference>
<evidence type="ECO:0000313" key="3">
    <source>
        <dbReference type="EMBL" id="PNX85337.1"/>
    </source>
</evidence>
<evidence type="ECO:0000313" key="4">
    <source>
        <dbReference type="Proteomes" id="UP000236291"/>
    </source>
</evidence>
<dbReference type="Gene3D" id="3.40.50.10140">
    <property type="entry name" value="Toll/interleukin-1 receptor homology (TIR) domain"/>
    <property type="match status" value="1"/>
</dbReference>
<evidence type="ECO:0000256" key="1">
    <source>
        <dbReference type="ARBA" id="ARBA00023027"/>
    </source>
</evidence>
<dbReference type="PANTHER" id="PTHR32009:SF152">
    <property type="entry name" value="NEUTRAL_ALKALINE INVERTASE"/>
    <property type="match status" value="1"/>
</dbReference>
<dbReference type="SMART" id="SM00255">
    <property type="entry name" value="TIR"/>
    <property type="match status" value="1"/>
</dbReference>
<protein>
    <submittedName>
        <fullName evidence="3">Disease resistance protein (TIR-NBS-LRR class)</fullName>
    </submittedName>
</protein>
<organism evidence="3 4">
    <name type="scientific">Trifolium pratense</name>
    <name type="common">Red clover</name>
    <dbReference type="NCBI Taxonomy" id="57577"/>
    <lineage>
        <taxon>Eukaryota</taxon>
        <taxon>Viridiplantae</taxon>
        <taxon>Streptophyta</taxon>
        <taxon>Embryophyta</taxon>
        <taxon>Tracheophyta</taxon>
        <taxon>Spermatophyta</taxon>
        <taxon>Magnoliopsida</taxon>
        <taxon>eudicotyledons</taxon>
        <taxon>Gunneridae</taxon>
        <taxon>Pentapetalae</taxon>
        <taxon>rosids</taxon>
        <taxon>fabids</taxon>
        <taxon>Fabales</taxon>
        <taxon>Fabaceae</taxon>
        <taxon>Papilionoideae</taxon>
        <taxon>50 kb inversion clade</taxon>
        <taxon>NPAAA clade</taxon>
        <taxon>Hologalegina</taxon>
        <taxon>IRL clade</taxon>
        <taxon>Trifolieae</taxon>
        <taxon>Trifolium</taxon>
    </lineage>
</organism>